<evidence type="ECO:0000256" key="1">
    <source>
        <dbReference type="ARBA" id="ARBA00009437"/>
    </source>
</evidence>
<evidence type="ECO:0000259" key="5">
    <source>
        <dbReference type="PROSITE" id="PS50931"/>
    </source>
</evidence>
<dbReference type="Pfam" id="PF03466">
    <property type="entry name" value="LysR_substrate"/>
    <property type="match status" value="1"/>
</dbReference>
<dbReference type="GO" id="GO:0003700">
    <property type="term" value="F:DNA-binding transcription factor activity"/>
    <property type="evidence" value="ECO:0007669"/>
    <property type="project" value="InterPro"/>
</dbReference>
<dbReference type="InterPro" id="IPR036388">
    <property type="entry name" value="WH-like_DNA-bd_sf"/>
</dbReference>
<dbReference type="AlphaFoldDB" id="A0A5C4JRH2"/>
<dbReference type="Gene3D" id="1.10.10.10">
    <property type="entry name" value="Winged helix-like DNA-binding domain superfamily/Winged helix DNA-binding domain"/>
    <property type="match status" value="1"/>
</dbReference>
<dbReference type="EMBL" id="VCLB01000005">
    <property type="protein sequence ID" value="TNB48006.1"/>
    <property type="molecule type" value="Genomic_DNA"/>
</dbReference>
<keyword evidence="3" id="KW-0238">DNA-binding</keyword>
<organism evidence="6 7">
    <name type="scientific">Martelella lutilitoris</name>
    <dbReference type="NCBI Taxonomy" id="2583532"/>
    <lineage>
        <taxon>Bacteria</taxon>
        <taxon>Pseudomonadati</taxon>
        <taxon>Pseudomonadota</taxon>
        <taxon>Alphaproteobacteria</taxon>
        <taxon>Hyphomicrobiales</taxon>
        <taxon>Aurantimonadaceae</taxon>
        <taxon>Martelella</taxon>
    </lineage>
</organism>
<dbReference type="Proteomes" id="UP000307874">
    <property type="component" value="Unassembled WGS sequence"/>
</dbReference>
<accession>A0A5C4JRH2</accession>
<evidence type="ECO:0000256" key="3">
    <source>
        <dbReference type="ARBA" id="ARBA00023125"/>
    </source>
</evidence>
<dbReference type="PANTHER" id="PTHR30579:SF7">
    <property type="entry name" value="HTH-TYPE TRANSCRIPTIONAL REGULATOR LRHA-RELATED"/>
    <property type="match status" value="1"/>
</dbReference>
<evidence type="ECO:0000313" key="7">
    <source>
        <dbReference type="Proteomes" id="UP000307874"/>
    </source>
</evidence>
<name>A0A5C4JRH2_9HYPH</name>
<keyword evidence="4" id="KW-0804">Transcription</keyword>
<dbReference type="OrthoDB" id="8097684at2"/>
<dbReference type="InterPro" id="IPR050176">
    <property type="entry name" value="LTTR"/>
</dbReference>
<comment type="caution">
    <text evidence="6">The sequence shown here is derived from an EMBL/GenBank/DDBJ whole genome shotgun (WGS) entry which is preliminary data.</text>
</comment>
<dbReference type="PROSITE" id="PS50931">
    <property type="entry name" value="HTH_LYSR"/>
    <property type="match status" value="1"/>
</dbReference>
<gene>
    <name evidence="6" type="ORF">FF124_10495</name>
</gene>
<proteinExistence type="inferred from homology"/>
<dbReference type="PANTHER" id="PTHR30579">
    <property type="entry name" value="TRANSCRIPTIONAL REGULATOR"/>
    <property type="match status" value="1"/>
</dbReference>
<dbReference type="InterPro" id="IPR036390">
    <property type="entry name" value="WH_DNA-bd_sf"/>
</dbReference>
<dbReference type="PRINTS" id="PR00039">
    <property type="entry name" value="HTHLYSR"/>
</dbReference>
<comment type="similarity">
    <text evidence="1">Belongs to the LysR transcriptional regulatory family.</text>
</comment>
<dbReference type="InterPro" id="IPR005119">
    <property type="entry name" value="LysR_subst-bd"/>
</dbReference>
<dbReference type="SUPFAM" id="SSF46785">
    <property type="entry name" value="Winged helix' DNA-binding domain"/>
    <property type="match status" value="1"/>
</dbReference>
<keyword evidence="2" id="KW-0805">Transcription regulation</keyword>
<protein>
    <submittedName>
        <fullName evidence="6">LysR family transcriptional regulator</fullName>
    </submittedName>
</protein>
<evidence type="ECO:0000256" key="2">
    <source>
        <dbReference type="ARBA" id="ARBA00023015"/>
    </source>
</evidence>
<reference evidence="6 7" key="1">
    <citation type="submission" date="2019-06" db="EMBL/GenBank/DDBJ databases">
        <title>Martelella lutilitoris sp. nov., isolated from a tidal mudflat.</title>
        <authorList>
            <person name="Kim Y.-J."/>
        </authorList>
    </citation>
    <scope>NUCLEOTIDE SEQUENCE [LARGE SCALE GENOMIC DNA]</scope>
    <source>
        <strain evidence="6 7">GH2-6</strain>
    </source>
</reference>
<dbReference type="Gene3D" id="3.40.190.10">
    <property type="entry name" value="Periplasmic binding protein-like II"/>
    <property type="match status" value="2"/>
</dbReference>
<dbReference type="InterPro" id="IPR000847">
    <property type="entry name" value="LysR_HTH_N"/>
</dbReference>
<feature type="domain" description="HTH lysR-type" evidence="5">
    <location>
        <begin position="25"/>
        <end position="82"/>
    </location>
</feature>
<dbReference type="GO" id="GO:0003677">
    <property type="term" value="F:DNA binding"/>
    <property type="evidence" value="ECO:0007669"/>
    <property type="project" value="UniProtKB-KW"/>
</dbReference>
<dbReference type="Pfam" id="PF00126">
    <property type="entry name" value="HTH_1"/>
    <property type="match status" value="1"/>
</dbReference>
<sequence length="313" mass="34861">MLFINKIELMERFMANLLQTPLPVLDNDILRTFVAIAETGSFSGAAETVFRTPSAVSMQIKRLEEQLGVSLFVRDARSVRLTHSGETLLNYARRMLALSNEAMSRFRHPDMHGVVRLGATDDIGERILPTILKRFAEAFPGVMVDVTIDNSVGLRRRLSEQRLDLTLLNSGNGASDEESELILRERLVWVGASCGTAHTKDPLPVSMWEQGCSWRNEAVEKLTEVGRAYRVAYMSATTMVQRAAVLSDLAVAPIASYYVSDGMEVLGEEAGLPELGFYEIRLKFSEQRGELIEAVADAIRHAFRPAERQSRVA</sequence>
<evidence type="ECO:0000256" key="4">
    <source>
        <dbReference type="ARBA" id="ARBA00023163"/>
    </source>
</evidence>
<evidence type="ECO:0000313" key="6">
    <source>
        <dbReference type="EMBL" id="TNB48006.1"/>
    </source>
</evidence>
<keyword evidence="7" id="KW-1185">Reference proteome</keyword>
<dbReference type="FunFam" id="1.10.10.10:FF:000001">
    <property type="entry name" value="LysR family transcriptional regulator"/>
    <property type="match status" value="1"/>
</dbReference>
<dbReference type="SUPFAM" id="SSF53850">
    <property type="entry name" value="Periplasmic binding protein-like II"/>
    <property type="match status" value="1"/>
</dbReference>